<keyword evidence="10" id="KW-0693">Viral RNA replication</keyword>
<feature type="compositionally biased region" description="Polar residues" evidence="12">
    <location>
        <begin position="484"/>
        <end position="498"/>
    </location>
</feature>
<dbReference type="KEGG" id="vg:65103053"/>
<dbReference type="GO" id="GO:0016787">
    <property type="term" value="F:hydrolase activity"/>
    <property type="evidence" value="ECO:0007669"/>
    <property type="project" value="UniProtKB-KW"/>
</dbReference>
<feature type="region of interest" description="Disordered" evidence="12">
    <location>
        <begin position="424"/>
        <end position="464"/>
    </location>
</feature>
<keyword evidence="6" id="KW-0548">Nucleotidyltransferase</keyword>
<protein>
    <recommendedName>
        <fullName evidence="3">RNA replication protein</fullName>
        <ecNumber evidence="1">2.7.7.48</ecNumber>
        <ecNumber evidence="2">3.6.4.13</ecNumber>
    </recommendedName>
</protein>
<dbReference type="RefSeq" id="YP_010087744.1">
    <property type="nucleotide sequence ID" value="NC_055574.1"/>
</dbReference>
<keyword evidence="5" id="KW-0808">Transferase</keyword>
<accession>A0A4Y5R5D2</accession>
<evidence type="ECO:0000256" key="8">
    <source>
        <dbReference type="ARBA" id="ARBA00022801"/>
    </source>
</evidence>
<evidence type="ECO:0000256" key="2">
    <source>
        <dbReference type="ARBA" id="ARBA00012552"/>
    </source>
</evidence>
<dbReference type="CDD" id="cd23246">
    <property type="entry name" value="Alphaflexiviridae_RdRp"/>
    <property type="match status" value="1"/>
</dbReference>
<dbReference type="GO" id="GO:0005524">
    <property type="term" value="F:ATP binding"/>
    <property type="evidence" value="ECO:0007669"/>
    <property type="project" value="UniProtKB-KW"/>
</dbReference>
<dbReference type="GO" id="GO:0008174">
    <property type="term" value="F:mRNA methyltransferase activity"/>
    <property type="evidence" value="ECO:0007669"/>
    <property type="project" value="UniProtKB-UniRule"/>
</dbReference>
<dbReference type="Pfam" id="PF00978">
    <property type="entry name" value="RdRP_2"/>
    <property type="match status" value="1"/>
</dbReference>
<dbReference type="GO" id="GO:0016556">
    <property type="term" value="P:mRNA modification"/>
    <property type="evidence" value="ECO:0007669"/>
    <property type="project" value="InterPro"/>
</dbReference>
<evidence type="ECO:0000256" key="11">
    <source>
        <dbReference type="ARBA" id="ARBA00025585"/>
    </source>
</evidence>
<dbReference type="InterPro" id="IPR002588">
    <property type="entry name" value="Alphavirus-like_MT_dom"/>
</dbReference>
<comment type="function">
    <text evidence="11">RNA replication. The central part of this protein possibly functions as an ATP-binding helicase.</text>
</comment>
<dbReference type="PROSITE" id="PS50507">
    <property type="entry name" value="RDRP_SSRNA_POS"/>
    <property type="match status" value="1"/>
</dbReference>
<evidence type="ECO:0000256" key="4">
    <source>
        <dbReference type="ARBA" id="ARBA00022484"/>
    </source>
</evidence>
<keyword evidence="9" id="KW-0067">ATP-binding</keyword>
<keyword evidence="8" id="KW-0378">Hydrolase</keyword>
<evidence type="ECO:0000256" key="9">
    <source>
        <dbReference type="ARBA" id="ARBA00022840"/>
    </source>
</evidence>
<evidence type="ECO:0000256" key="7">
    <source>
        <dbReference type="ARBA" id="ARBA00022741"/>
    </source>
</evidence>
<dbReference type="PROSITE" id="PS51657">
    <property type="entry name" value="PSRV_HELICASE"/>
    <property type="match status" value="1"/>
</dbReference>
<feature type="domain" description="(+)RNA virus helicase C-terminal" evidence="14">
    <location>
        <begin position="608"/>
        <end position="899"/>
    </location>
</feature>
<evidence type="ECO:0000313" key="16">
    <source>
        <dbReference type="EMBL" id="QCY52829.1"/>
    </source>
</evidence>
<evidence type="ECO:0000256" key="3">
    <source>
        <dbReference type="ARBA" id="ARBA00018318"/>
    </source>
</evidence>
<keyword evidence="4 16" id="KW-0696">RNA-directed RNA polymerase</keyword>
<dbReference type="InterPro" id="IPR001788">
    <property type="entry name" value="RNA-dep_RNA_pol_alsuvir"/>
</dbReference>
<feature type="region of interest" description="Disordered" evidence="12">
    <location>
        <begin position="484"/>
        <end position="522"/>
    </location>
</feature>
<dbReference type="PROSITE" id="PS51743">
    <property type="entry name" value="ALPHAVIRUS_MT"/>
    <property type="match status" value="1"/>
</dbReference>
<evidence type="ECO:0000256" key="6">
    <source>
        <dbReference type="ARBA" id="ARBA00022695"/>
    </source>
</evidence>
<dbReference type="InterPro" id="IPR007094">
    <property type="entry name" value="RNA-dir_pol_PSvirus"/>
</dbReference>
<dbReference type="GO" id="GO:0039694">
    <property type="term" value="P:viral RNA genome replication"/>
    <property type="evidence" value="ECO:0007669"/>
    <property type="project" value="InterPro"/>
</dbReference>
<evidence type="ECO:0000259" key="15">
    <source>
        <dbReference type="PROSITE" id="PS51743"/>
    </source>
</evidence>
<dbReference type="GeneID" id="65103053"/>
<evidence type="ECO:0000313" key="17">
    <source>
        <dbReference type="Proteomes" id="UP000681583"/>
    </source>
</evidence>
<evidence type="ECO:0000259" key="13">
    <source>
        <dbReference type="PROSITE" id="PS50507"/>
    </source>
</evidence>
<dbReference type="Pfam" id="PF01443">
    <property type="entry name" value="Viral_helicase1"/>
    <property type="match status" value="1"/>
</dbReference>
<reference evidence="16" key="1">
    <citation type="journal article" date="2019" name="Arch. Virol.">
        <title>Full genome sequence of a novel potexvirus from Euonymus bungeanus Maxim based on RNA-Seq analysis.</title>
        <authorList>
            <person name="Yang C."/>
            <person name="Li L."/>
            <person name="Hou Q."/>
            <person name="Wang J."/>
            <person name="Yu M."/>
            <person name="Gang S."/>
            <person name="Zhang S."/>
            <person name="Cao M."/>
        </authorList>
    </citation>
    <scope>NUCLEOTIDE SEQUENCE</scope>
    <source>
        <strain evidence="16">EuYMaV-BLA</strain>
    </source>
</reference>
<dbReference type="GO" id="GO:0006396">
    <property type="term" value="P:RNA processing"/>
    <property type="evidence" value="ECO:0007669"/>
    <property type="project" value="InterPro"/>
</dbReference>
<organism evidence="16 17">
    <name type="scientific">Euonymus yellow mottle associated virus</name>
    <dbReference type="NCBI Taxonomy" id="2586645"/>
    <lineage>
        <taxon>Viruses</taxon>
        <taxon>Riboviria</taxon>
        <taxon>Orthornavirae</taxon>
        <taxon>Kitrinoviricota</taxon>
        <taxon>Alsuviricetes</taxon>
        <taxon>Tymovirales</taxon>
        <taxon>Alphaflexiviridae</taxon>
        <taxon>Potexvirus</taxon>
        <taxon>Potexvirus flavimaculae</taxon>
    </lineage>
</organism>
<dbReference type="EMBL" id="MK572000">
    <property type="protein sequence ID" value="QCY52829.1"/>
    <property type="molecule type" value="Genomic_RNA"/>
</dbReference>
<dbReference type="GO" id="GO:0006351">
    <property type="term" value="P:DNA-templated transcription"/>
    <property type="evidence" value="ECO:0007669"/>
    <property type="project" value="InterPro"/>
</dbReference>
<dbReference type="SUPFAM" id="SSF52540">
    <property type="entry name" value="P-loop containing nucleoside triphosphate hydrolases"/>
    <property type="match status" value="1"/>
</dbReference>
<dbReference type="Pfam" id="PF01660">
    <property type="entry name" value="Vmethyltransf"/>
    <property type="match status" value="1"/>
</dbReference>
<keyword evidence="17" id="KW-1185">Reference proteome</keyword>
<dbReference type="EC" id="2.7.7.48" evidence="1"/>
<feature type="domain" description="RdRp catalytic" evidence="13">
    <location>
        <begin position="1137"/>
        <end position="1244"/>
    </location>
</feature>
<keyword evidence="7" id="KW-0547">Nucleotide-binding</keyword>
<sequence length="1351" mass="153143">MSAIRNVFDKFSDPSVRAALQEENYRSVRNSLNANRVVNPYALKPEVADELEDLGIATNPFAVDLHPHAGVKAIENKLLETVGRLIPKSKPVTFLFLKTSKRNQLRRNPKIKDIFLNQHIEPRDACRYNPKTLVKDLCKIETEVAYISDTVHFFEPKQVADIFMNSETLETLYATMVLPPEAAHKQPSNYPLLYQLNYQFDGFQYIPGKHGGGAYHHEFKQLEWLKMGAISAVAQVPSRAAGKFTNVEITCQFLETLGANHLCVFRRGKWSTPRVRTFCCDDKVILPAIFHPQEKNSTKPLCKKIAMQMYLYCKSIKEVTLRDLFAKIRQLLKTVELALYSPVELTHICNYFYFIAHLDACNCYQDILSLNIIEKWTLPIKARIGALWERLTGASKFNQLLKLLEWQTFSYSLQVKDVSVITHPPDWTINPQEDPGSYSDSDSEDEEHAERRRKARKREIPTLLNPDSTAADVIEYLESTHATTNTSKDVASSSTDGSLSHRLTHSQTAPPQKSKEASAPRPWDTWAPILEGLGFKDLDDQFDSEHQLIMPITNIKKMDKDGFPEGVSKTLRDKLKSINREPVTTILDIKRASAFGSDVKNRRIGALLKQQSPEWAAGFALKTETIRGSISVIVIHGAGGSGKSQFLQEYLRTKDRKFDGITIVLPTNELRLDWEAKVPRLSRTLFKTFEKALIQPCANVVIFDDYTKLPAGYIEAYAASHSAASLLILTGDPRQSWHHEDNTQALTYHLEPASKVFSNLCRYYINATHRNCKEIANTLGVYSSCESPASITMSSQFVDERPILVPSMIKKTSLSELGRKAYTYAGCQGLTTPSIQIVLDDHTPLCSSEVMYTALSRAVDKIHFVNSGPNAQDYWIKLDSTPYLKTFIEHVREQQMITAMAREDPPAECSTKTHLPVETEKEVLGDLTEELPDKFERELFDKEHGHTNCVQTEDSLVQLFAHQQAKDEALLWKTIDARIRTSDPEANKKELLNKKDIGDILFLNFKRAMNLPNDPVTFVPELWLSCSTEVSNTYLSKPIAMLVNGSLRQSPDFDANAISLFLKSQWVKKTEKLGALKIKAGQTIASFMQETVMLYGTMARYLRRMREIYNPRRILINCETDVSDVSTWVRENWDFSRPAFANDFTAFDQSQDGAMLQFEVIKAKFFNVPEEIIEGYIFVKTHAKIFLGTLAIMRLTGEGPTFDANTECAIAYHHTKYFVPDDVHGLYAGDDTAQDAPPIPKPSFKMIEDRLELKSKELIFSQKQGHWAEFCGWLITPHGIIKDPLKLYSSMVLAEKIGKVAECKTSYALDLRLAYSLGDTIQEVLSSDQLKMHQLAVRKIHQWGTAHLLEV</sequence>
<dbReference type="InterPro" id="IPR043502">
    <property type="entry name" value="DNA/RNA_pol_sf"/>
</dbReference>
<dbReference type="Gene3D" id="3.40.50.300">
    <property type="entry name" value="P-loop containing nucleotide triphosphate hydrolases"/>
    <property type="match status" value="1"/>
</dbReference>
<evidence type="ECO:0000256" key="10">
    <source>
        <dbReference type="ARBA" id="ARBA00022953"/>
    </source>
</evidence>
<dbReference type="InterPro" id="IPR027417">
    <property type="entry name" value="P-loop_NTPase"/>
</dbReference>
<name>A0A4Y5R5D2_9VIRU</name>
<feature type="domain" description="Alphavirus-like MT" evidence="15">
    <location>
        <begin position="59"/>
        <end position="225"/>
    </location>
</feature>
<evidence type="ECO:0000259" key="14">
    <source>
        <dbReference type="PROSITE" id="PS51657"/>
    </source>
</evidence>
<evidence type="ECO:0000256" key="12">
    <source>
        <dbReference type="SAM" id="MobiDB-lite"/>
    </source>
</evidence>
<dbReference type="GO" id="GO:0003723">
    <property type="term" value="F:RNA binding"/>
    <property type="evidence" value="ECO:0007669"/>
    <property type="project" value="InterPro"/>
</dbReference>
<dbReference type="Proteomes" id="UP000681583">
    <property type="component" value="Segment"/>
</dbReference>
<proteinExistence type="predicted"/>
<evidence type="ECO:0000256" key="1">
    <source>
        <dbReference type="ARBA" id="ARBA00012494"/>
    </source>
</evidence>
<dbReference type="GO" id="GO:0003724">
    <property type="term" value="F:RNA helicase activity"/>
    <property type="evidence" value="ECO:0007669"/>
    <property type="project" value="UniProtKB-EC"/>
</dbReference>
<dbReference type="SUPFAM" id="SSF56672">
    <property type="entry name" value="DNA/RNA polymerases"/>
    <property type="match status" value="1"/>
</dbReference>
<dbReference type="InterPro" id="IPR027351">
    <property type="entry name" value="(+)RNA_virus_helicase_core_dom"/>
</dbReference>
<evidence type="ECO:0000256" key="5">
    <source>
        <dbReference type="ARBA" id="ARBA00022679"/>
    </source>
</evidence>
<dbReference type="EC" id="3.6.4.13" evidence="2"/>
<dbReference type="GO" id="GO:0003968">
    <property type="term" value="F:RNA-directed RNA polymerase activity"/>
    <property type="evidence" value="ECO:0007669"/>
    <property type="project" value="UniProtKB-KW"/>
</dbReference>